<dbReference type="Proteomes" id="UP000003980">
    <property type="component" value="Unassembled WGS sequence"/>
</dbReference>
<evidence type="ECO:0000313" key="2">
    <source>
        <dbReference type="Proteomes" id="UP000003980"/>
    </source>
</evidence>
<dbReference type="Gene3D" id="1.10.10.10">
    <property type="entry name" value="Winged helix-like DNA-binding domain superfamily/Winged helix DNA-binding domain"/>
    <property type="match status" value="1"/>
</dbReference>
<dbReference type="STRING" id="671065.MetMK1DRAFT_00002450"/>
<sequence length="127" mass="14024">MRTRDKILEECRVPKTFKELKGVTGLSDAGLSKALKALVKEGLLTKTDMGYVITERGGLSSGERTLVIGGMSFVYRGVNEETLRKIAELLKGMEDFHICVGRTNLVPNDELKEVLLLALDTQRGREG</sequence>
<dbReference type="InterPro" id="IPR036388">
    <property type="entry name" value="WH-like_DNA-bd_sf"/>
</dbReference>
<proteinExistence type="predicted"/>
<dbReference type="eggNOG" id="arCOG07311">
    <property type="taxonomic scope" value="Archaea"/>
</dbReference>
<dbReference type="EMBL" id="JH597761">
    <property type="protein sequence ID" value="EHP69743.1"/>
    <property type="molecule type" value="Genomic_DNA"/>
</dbReference>
<keyword evidence="2" id="KW-1185">Reference proteome</keyword>
<dbReference type="AlphaFoldDB" id="H2C400"/>
<evidence type="ECO:0000313" key="1">
    <source>
        <dbReference type="EMBL" id="EHP69743.1"/>
    </source>
</evidence>
<gene>
    <name evidence="1" type="ORF">MetMK1DRAFT_00002450</name>
</gene>
<dbReference type="HOGENOM" id="CLU_1987483_0_0_2"/>
<protein>
    <submittedName>
        <fullName evidence="1">Uncharacterized protein</fullName>
    </submittedName>
</protein>
<name>H2C400_9CREN</name>
<dbReference type="RefSeq" id="WP_009069816.1">
    <property type="nucleotide sequence ID" value="NZ_JH597761.1"/>
</dbReference>
<dbReference type="SUPFAM" id="SSF46785">
    <property type="entry name" value="Winged helix' DNA-binding domain"/>
    <property type="match status" value="1"/>
</dbReference>
<accession>H2C400</accession>
<dbReference type="InterPro" id="IPR036390">
    <property type="entry name" value="WH_DNA-bd_sf"/>
</dbReference>
<organism evidence="1 2">
    <name type="scientific">Metallosphaera yellowstonensis MK1</name>
    <dbReference type="NCBI Taxonomy" id="671065"/>
    <lineage>
        <taxon>Archaea</taxon>
        <taxon>Thermoproteota</taxon>
        <taxon>Thermoprotei</taxon>
        <taxon>Sulfolobales</taxon>
        <taxon>Sulfolobaceae</taxon>
        <taxon>Metallosphaera</taxon>
    </lineage>
</organism>
<reference evidence="1 2" key="1">
    <citation type="submission" date="2012-01" db="EMBL/GenBank/DDBJ databases">
        <title>Improved High-Quality Draft sequence of Metallosphaera yellowstonensis MK1.</title>
        <authorList>
            <consortium name="US DOE Joint Genome Institute"/>
            <person name="Lucas S."/>
            <person name="Han J."/>
            <person name="Cheng J.-F."/>
            <person name="Goodwin L."/>
            <person name="Pitluck S."/>
            <person name="Peters L."/>
            <person name="Teshima H."/>
            <person name="Detter J.C."/>
            <person name="Han C."/>
            <person name="Tapia R."/>
            <person name="Land M."/>
            <person name="Hauser L."/>
            <person name="Kyrpides N."/>
            <person name="Kozubal M."/>
            <person name="Macur R.E."/>
            <person name="Jay Z."/>
            <person name="Inskeep W."/>
            <person name="Woyke T."/>
        </authorList>
    </citation>
    <scope>NUCLEOTIDE SEQUENCE [LARGE SCALE GENOMIC DNA]</scope>
    <source>
        <strain evidence="1 2">MK1</strain>
    </source>
</reference>
<dbReference type="OrthoDB" id="42442at2157"/>